<dbReference type="EMBL" id="UINC01001464">
    <property type="protein sequence ID" value="SUZ81357.1"/>
    <property type="molecule type" value="Genomic_DNA"/>
</dbReference>
<dbReference type="GO" id="GO:0005886">
    <property type="term" value="C:plasma membrane"/>
    <property type="evidence" value="ECO:0007669"/>
    <property type="project" value="TreeGrafter"/>
</dbReference>
<keyword evidence="11" id="KW-0915">Sodium</keyword>
<dbReference type="PANTHER" id="PTHR30578:SF1">
    <property type="entry name" value="NA(+)-TRANSLOCATING NADH-QUINONE REDUCTASE SUBUNIT B"/>
    <property type="match status" value="1"/>
</dbReference>
<keyword evidence="15" id="KW-0739">Sodium transport</keyword>
<evidence type="ECO:0000256" key="7">
    <source>
        <dbReference type="ARBA" id="ARBA00022692"/>
    </source>
</evidence>
<proteinExistence type="inferred from homology"/>
<keyword evidence="4" id="KW-0597">Phosphoprotein</keyword>
<keyword evidence="13" id="KW-0830">Ubiquinone</keyword>
<feature type="transmembrane region" description="Helical" evidence="16">
    <location>
        <begin position="369"/>
        <end position="388"/>
    </location>
</feature>
<evidence type="ECO:0000256" key="1">
    <source>
        <dbReference type="ARBA" id="ARBA00022448"/>
    </source>
</evidence>
<feature type="transmembrane region" description="Helical" evidence="16">
    <location>
        <begin position="194"/>
        <end position="213"/>
    </location>
</feature>
<keyword evidence="2" id="KW-1003">Cell membrane</keyword>
<dbReference type="GO" id="GO:0022904">
    <property type="term" value="P:respiratory electron transport chain"/>
    <property type="evidence" value="ECO:0007669"/>
    <property type="project" value="InterPro"/>
</dbReference>
<protein>
    <recommendedName>
        <fullName evidence="18">NADH:ubiquinone reductase (Na(+)-transporting) subunit B</fullName>
    </recommendedName>
</protein>
<evidence type="ECO:0000256" key="2">
    <source>
        <dbReference type="ARBA" id="ARBA00022475"/>
    </source>
</evidence>
<dbReference type="InterPro" id="IPR004338">
    <property type="entry name" value="NqrB/RnfD"/>
</dbReference>
<feature type="transmembrane region" description="Helical" evidence="16">
    <location>
        <begin position="285"/>
        <end position="303"/>
    </location>
</feature>
<dbReference type="Pfam" id="PF03116">
    <property type="entry name" value="NQR2_RnfD_RnfE"/>
    <property type="match status" value="1"/>
</dbReference>
<evidence type="ECO:0000256" key="11">
    <source>
        <dbReference type="ARBA" id="ARBA00023053"/>
    </source>
</evidence>
<keyword evidence="6" id="KW-0288">FMN</keyword>
<keyword evidence="12" id="KW-0406">Ion transport</keyword>
<dbReference type="InterPro" id="IPR000425">
    <property type="entry name" value="MIP"/>
</dbReference>
<keyword evidence="10" id="KW-0520">NAD</keyword>
<feature type="transmembrane region" description="Helical" evidence="16">
    <location>
        <begin position="115"/>
        <end position="136"/>
    </location>
</feature>
<name>A0A381QU91_9ZZZZ</name>
<feature type="non-terminal residue" evidence="17">
    <location>
        <position position="1"/>
    </location>
</feature>
<dbReference type="HAMAP" id="MF_00426">
    <property type="entry name" value="NqrB"/>
    <property type="match status" value="1"/>
</dbReference>
<feature type="transmembrane region" description="Helical" evidence="16">
    <location>
        <begin position="256"/>
        <end position="278"/>
    </location>
</feature>
<feature type="transmembrane region" description="Helical" evidence="16">
    <location>
        <begin position="315"/>
        <end position="333"/>
    </location>
</feature>
<dbReference type="GO" id="GO:0015267">
    <property type="term" value="F:channel activity"/>
    <property type="evidence" value="ECO:0007669"/>
    <property type="project" value="InterPro"/>
</dbReference>
<keyword evidence="9 16" id="KW-1133">Transmembrane helix</keyword>
<dbReference type="PIRSF" id="PIRSF016055">
    <property type="entry name" value="NADH-UbQ_OxRdtase_B_su"/>
    <property type="match status" value="1"/>
</dbReference>
<evidence type="ECO:0000313" key="17">
    <source>
        <dbReference type="EMBL" id="SUZ81357.1"/>
    </source>
</evidence>
<dbReference type="PANTHER" id="PTHR30578">
    <property type="entry name" value="ELECTRON TRANSPORT COMPLEX PROTEIN RNFD"/>
    <property type="match status" value="1"/>
</dbReference>
<dbReference type="GO" id="GO:0010181">
    <property type="term" value="F:FMN binding"/>
    <property type="evidence" value="ECO:0007669"/>
    <property type="project" value="InterPro"/>
</dbReference>
<keyword evidence="14 16" id="KW-0472">Membrane</keyword>
<evidence type="ECO:0000256" key="9">
    <source>
        <dbReference type="ARBA" id="ARBA00022989"/>
    </source>
</evidence>
<feature type="transmembrane region" description="Helical" evidence="16">
    <location>
        <begin position="345"/>
        <end position="363"/>
    </location>
</feature>
<evidence type="ECO:0000256" key="12">
    <source>
        <dbReference type="ARBA" id="ARBA00023065"/>
    </source>
</evidence>
<evidence type="ECO:0000256" key="5">
    <source>
        <dbReference type="ARBA" id="ARBA00022630"/>
    </source>
</evidence>
<dbReference type="PRINTS" id="PR00783">
    <property type="entry name" value="MINTRINSICP"/>
</dbReference>
<evidence type="ECO:0000256" key="13">
    <source>
        <dbReference type="ARBA" id="ARBA00023075"/>
    </source>
</evidence>
<evidence type="ECO:0000256" key="3">
    <source>
        <dbReference type="ARBA" id="ARBA00022519"/>
    </source>
</evidence>
<keyword evidence="8" id="KW-1278">Translocase</keyword>
<keyword evidence="3" id="KW-0997">Cell inner membrane</keyword>
<dbReference type="NCBIfam" id="NF003756">
    <property type="entry name" value="PRK05349.1"/>
    <property type="match status" value="1"/>
</dbReference>
<keyword evidence="7 16" id="KW-0812">Transmembrane</keyword>
<sequence length="404" mass="44961">VDRLRKVFDNLKPRFSSGGKYEKWWVIFDVIENFFYSSSRRTFGLLHIRDSSDVQRIMVTVMAATIPAVIYGMYNIGFQALSGAAEGGGKFTEDWHFIFINLVCNYDPTSFIDCLWFGACYFLPIYAVTFIVAIAWEMLFATIRNHEISEGAFVTTILFALCCPPDVPLWQVAVGISFGIVIGKEIFGGTGKNFLNPALTGRVFLYFAYPTYWSGDSVWTALDGYSSPTILGIGAQEGLNGIQVNYSWFEAFVGSIPGSAGETSTLFILLGLLLLLWTRVASWRIVIGVLIGTLTTSILFNSIGSDTNPMFSVTFIWHIVIGGYAFGLVFMAVEPVTGSHTNPGRWIYGILIGIMVVLIRVINPAFPEGMMLAILFANLFSPLIDHYVKESNIKKRLKIQANYE</sequence>
<feature type="transmembrane region" description="Helical" evidence="16">
    <location>
        <begin position="57"/>
        <end position="74"/>
    </location>
</feature>
<gene>
    <name evidence="17" type="ORF">METZ01_LOCUS34211</name>
</gene>
<dbReference type="GO" id="GO:0006814">
    <property type="term" value="P:sodium ion transport"/>
    <property type="evidence" value="ECO:0007669"/>
    <property type="project" value="UniProtKB-KW"/>
</dbReference>
<evidence type="ECO:0000256" key="6">
    <source>
        <dbReference type="ARBA" id="ARBA00022643"/>
    </source>
</evidence>
<keyword evidence="1" id="KW-0813">Transport</keyword>
<evidence type="ECO:0000256" key="16">
    <source>
        <dbReference type="SAM" id="Phobius"/>
    </source>
</evidence>
<evidence type="ECO:0000256" key="14">
    <source>
        <dbReference type="ARBA" id="ARBA00023136"/>
    </source>
</evidence>
<reference evidence="17" key="1">
    <citation type="submission" date="2018-05" db="EMBL/GenBank/DDBJ databases">
        <authorList>
            <person name="Lanie J.A."/>
            <person name="Ng W.-L."/>
            <person name="Kazmierczak K.M."/>
            <person name="Andrzejewski T.M."/>
            <person name="Davidsen T.M."/>
            <person name="Wayne K.J."/>
            <person name="Tettelin H."/>
            <person name="Glass J.I."/>
            <person name="Rusch D."/>
            <person name="Podicherti R."/>
            <person name="Tsui H.-C.T."/>
            <person name="Winkler M.E."/>
        </authorList>
    </citation>
    <scope>NUCLEOTIDE SEQUENCE</scope>
</reference>
<evidence type="ECO:0008006" key="18">
    <source>
        <dbReference type="Google" id="ProtNLM"/>
    </source>
</evidence>
<accession>A0A381QU91</accession>
<evidence type="ECO:0000256" key="10">
    <source>
        <dbReference type="ARBA" id="ARBA00023027"/>
    </source>
</evidence>
<keyword evidence="5" id="KW-0285">Flavoprotein</keyword>
<organism evidence="17">
    <name type="scientific">marine metagenome</name>
    <dbReference type="NCBI Taxonomy" id="408172"/>
    <lineage>
        <taxon>unclassified sequences</taxon>
        <taxon>metagenomes</taxon>
        <taxon>ecological metagenomes</taxon>
    </lineage>
</organism>
<evidence type="ECO:0000256" key="15">
    <source>
        <dbReference type="ARBA" id="ARBA00023201"/>
    </source>
</evidence>
<dbReference type="AlphaFoldDB" id="A0A381QU91"/>
<dbReference type="NCBIfam" id="TIGR01937">
    <property type="entry name" value="nqrB"/>
    <property type="match status" value="1"/>
</dbReference>
<evidence type="ECO:0000256" key="4">
    <source>
        <dbReference type="ARBA" id="ARBA00022553"/>
    </source>
</evidence>
<evidence type="ECO:0000256" key="8">
    <source>
        <dbReference type="ARBA" id="ARBA00022967"/>
    </source>
</evidence>
<dbReference type="GO" id="GO:0016655">
    <property type="term" value="F:oxidoreductase activity, acting on NAD(P)H, quinone or similar compound as acceptor"/>
    <property type="evidence" value="ECO:0007669"/>
    <property type="project" value="InterPro"/>
</dbReference>
<dbReference type="InterPro" id="IPR010966">
    <property type="entry name" value="NqrB"/>
</dbReference>